<proteinExistence type="predicted"/>
<keyword evidence="2" id="KW-1185">Reference proteome</keyword>
<protein>
    <submittedName>
        <fullName evidence="1">Uncharacterized protein</fullName>
    </submittedName>
</protein>
<dbReference type="Proteomes" id="UP001497644">
    <property type="component" value="Chromosome 9"/>
</dbReference>
<sequence>MMRTRNTRSPMQIRRFGLHNNNKENVSAVLRISRNCKTQLLKNYEIALHWLRIRRSAIRDERMSCVYHKEKAHLQMYESASEW</sequence>
<accession>A0AAV2PCA1</accession>
<organism evidence="1 2">
    <name type="scientific">Lasius platythorax</name>
    <dbReference type="NCBI Taxonomy" id="488582"/>
    <lineage>
        <taxon>Eukaryota</taxon>
        <taxon>Metazoa</taxon>
        <taxon>Ecdysozoa</taxon>
        <taxon>Arthropoda</taxon>
        <taxon>Hexapoda</taxon>
        <taxon>Insecta</taxon>
        <taxon>Pterygota</taxon>
        <taxon>Neoptera</taxon>
        <taxon>Endopterygota</taxon>
        <taxon>Hymenoptera</taxon>
        <taxon>Apocrita</taxon>
        <taxon>Aculeata</taxon>
        <taxon>Formicoidea</taxon>
        <taxon>Formicidae</taxon>
        <taxon>Formicinae</taxon>
        <taxon>Lasius</taxon>
        <taxon>Lasius</taxon>
    </lineage>
</organism>
<evidence type="ECO:0000313" key="2">
    <source>
        <dbReference type="Proteomes" id="UP001497644"/>
    </source>
</evidence>
<dbReference type="AlphaFoldDB" id="A0AAV2PCA1"/>
<gene>
    <name evidence="1" type="ORF">LPLAT_LOCUS14489</name>
</gene>
<evidence type="ECO:0000313" key="1">
    <source>
        <dbReference type="EMBL" id="CAL1689598.1"/>
    </source>
</evidence>
<reference evidence="1" key="1">
    <citation type="submission" date="2024-04" db="EMBL/GenBank/DDBJ databases">
        <authorList>
            <consortium name="Molecular Ecology Group"/>
        </authorList>
    </citation>
    <scope>NUCLEOTIDE SEQUENCE</scope>
</reference>
<name>A0AAV2PCA1_9HYME</name>
<dbReference type="EMBL" id="OZ034832">
    <property type="protein sequence ID" value="CAL1689598.1"/>
    <property type="molecule type" value="Genomic_DNA"/>
</dbReference>